<dbReference type="RefSeq" id="WP_275780219.1">
    <property type="nucleotide sequence ID" value="NZ_BAABDE010000016.1"/>
</dbReference>
<sequence length="99" mass="10638">MEAKCTICGKPTDTLLCLQGGGKWLTGVLMALGISPGDAKYMIGNLLDCEPDEVFSHQKYEDLPLIVCADCIKKSGKFPPPEPAGIPNPTVLVQPADWH</sequence>
<comment type="caution">
    <text evidence="1">The sequence shown here is derived from an EMBL/GenBank/DDBJ whole genome shotgun (WGS) entry which is preliminary data.</text>
</comment>
<gene>
    <name evidence="1" type="ORF">GCM10022403_033750</name>
</gene>
<dbReference type="Proteomes" id="UP001501009">
    <property type="component" value="Unassembled WGS sequence"/>
</dbReference>
<name>A0ABP7HJR8_9ACTN</name>
<organism evidence="1 2">
    <name type="scientific">Streptomyces coacervatus</name>
    <dbReference type="NCBI Taxonomy" id="647381"/>
    <lineage>
        <taxon>Bacteria</taxon>
        <taxon>Bacillati</taxon>
        <taxon>Actinomycetota</taxon>
        <taxon>Actinomycetes</taxon>
        <taxon>Kitasatosporales</taxon>
        <taxon>Streptomycetaceae</taxon>
        <taxon>Streptomyces</taxon>
    </lineage>
</organism>
<evidence type="ECO:0000313" key="1">
    <source>
        <dbReference type="EMBL" id="GAA3797064.1"/>
    </source>
</evidence>
<protein>
    <submittedName>
        <fullName evidence="1">Uncharacterized protein</fullName>
    </submittedName>
</protein>
<accession>A0ABP7HJR8</accession>
<evidence type="ECO:0000313" key="2">
    <source>
        <dbReference type="Proteomes" id="UP001501009"/>
    </source>
</evidence>
<proteinExistence type="predicted"/>
<reference evidence="2" key="1">
    <citation type="journal article" date="2019" name="Int. J. Syst. Evol. Microbiol.">
        <title>The Global Catalogue of Microorganisms (GCM) 10K type strain sequencing project: providing services to taxonomists for standard genome sequencing and annotation.</title>
        <authorList>
            <consortium name="The Broad Institute Genomics Platform"/>
            <consortium name="The Broad Institute Genome Sequencing Center for Infectious Disease"/>
            <person name="Wu L."/>
            <person name="Ma J."/>
        </authorList>
    </citation>
    <scope>NUCLEOTIDE SEQUENCE [LARGE SCALE GENOMIC DNA]</scope>
    <source>
        <strain evidence="2">JCM 17138</strain>
    </source>
</reference>
<dbReference type="EMBL" id="BAABDE010000016">
    <property type="protein sequence ID" value="GAA3797064.1"/>
    <property type="molecule type" value="Genomic_DNA"/>
</dbReference>
<keyword evidence="2" id="KW-1185">Reference proteome</keyword>